<proteinExistence type="predicted"/>
<dbReference type="EMBL" id="AECV01000014">
    <property type="protein sequence ID" value="EFW29958.1"/>
    <property type="molecule type" value="Genomic_DNA"/>
</dbReference>
<gene>
    <name evidence="1" type="ORF">HMPREF9555_00840</name>
</gene>
<keyword evidence="2" id="KW-1185">Reference proteome</keyword>
<organism evidence="1 2">
    <name type="scientific">Selenomonas artemidis F0399</name>
    <dbReference type="NCBI Taxonomy" id="749551"/>
    <lineage>
        <taxon>Bacteria</taxon>
        <taxon>Bacillati</taxon>
        <taxon>Bacillota</taxon>
        <taxon>Negativicutes</taxon>
        <taxon>Selenomonadales</taxon>
        <taxon>Selenomonadaceae</taxon>
        <taxon>Selenomonas</taxon>
    </lineage>
</organism>
<comment type="caution">
    <text evidence="1">The sequence shown here is derived from an EMBL/GenBank/DDBJ whole genome shotgun (WGS) entry which is preliminary data.</text>
</comment>
<evidence type="ECO:0000313" key="2">
    <source>
        <dbReference type="Proteomes" id="UP000004633"/>
    </source>
</evidence>
<sequence>MIFELFQESVPASDGEGITSKMKYRRTSGRNIFCRISDFYRCSSA</sequence>
<name>E7N1I7_9FIRM</name>
<dbReference type="Proteomes" id="UP000004633">
    <property type="component" value="Unassembled WGS sequence"/>
</dbReference>
<protein>
    <submittedName>
        <fullName evidence="1">Uncharacterized protein</fullName>
    </submittedName>
</protein>
<dbReference type="HOGENOM" id="CLU_3205139_0_0_9"/>
<dbReference type="AlphaFoldDB" id="E7N1I7"/>
<evidence type="ECO:0000313" key="1">
    <source>
        <dbReference type="EMBL" id="EFW29958.1"/>
    </source>
</evidence>
<dbReference type="STRING" id="749551.HMPREF9555_00840"/>
<accession>E7N1I7</accession>
<reference evidence="1 2" key="1">
    <citation type="submission" date="2010-08" db="EMBL/GenBank/DDBJ databases">
        <authorList>
            <person name="Weinstock G."/>
            <person name="Sodergren E."/>
            <person name="Clifton S."/>
            <person name="Fulton L."/>
            <person name="Fulton B."/>
            <person name="Courtney L."/>
            <person name="Fronick C."/>
            <person name="Harrison M."/>
            <person name="Strong C."/>
            <person name="Farmer C."/>
            <person name="Delahaunty K."/>
            <person name="Markovic C."/>
            <person name="Hall O."/>
            <person name="Minx P."/>
            <person name="Tomlinson C."/>
            <person name="Mitreva M."/>
            <person name="Hou S."/>
            <person name="Chen J."/>
            <person name="Wollam A."/>
            <person name="Pepin K.H."/>
            <person name="Johnson M."/>
            <person name="Bhonagiri V."/>
            <person name="Zhang X."/>
            <person name="Suruliraj S."/>
            <person name="Warren W."/>
            <person name="Chinwalla A."/>
            <person name="Mardis E.R."/>
            <person name="Wilson R.K."/>
        </authorList>
    </citation>
    <scope>NUCLEOTIDE SEQUENCE [LARGE SCALE GENOMIC DNA]</scope>
    <source>
        <strain evidence="1 2">F0399</strain>
    </source>
</reference>